<evidence type="ECO:0000313" key="3">
    <source>
        <dbReference type="Proteomes" id="UP001432071"/>
    </source>
</evidence>
<sequence length="355" mass="39581">MQSRLRQPTSQVVIIMLNTHAVVRVRPAAYSSSVVAARLPSFVPELRLHLDAPAAEEPQKSSRHVSPKQSTELANLLLGQQVAAKLVESWRDRLISQEDRMLAQEIAAWKASGESLKMGSVVLSRCHLRRGAVEAGPPPTRRRLRKIAENWYLTSMVDVRSGRKPPSWDEFVHSFLPAPPPPPRPPDRRRQARAGSAPVGGIEALILIVSLPFNAWVASVASESGKDSWKAVKRGVARLCRTRFPARQGGQRAMQSDAEESAERIELEDAESGVKIQMSPDLPDAAWQHLATLQLPPAPPGVVSDLTWHPSECRWQLQIRLERLPLNPDIYVPEGQRARMTWDPTGREWDLMPLS</sequence>
<dbReference type="EMBL" id="CP108038">
    <property type="protein sequence ID" value="WUN89875.1"/>
    <property type="molecule type" value="Genomic_DNA"/>
</dbReference>
<proteinExistence type="predicted"/>
<accession>A0ABZ1R5A4</accession>
<reference evidence="2" key="1">
    <citation type="submission" date="2022-10" db="EMBL/GenBank/DDBJ databases">
        <title>The complete genomes of actinobacterial strains from the NBC collection.</title>
        <authorList>
            <person name="Joergensen T.S."/>
            <person name="Alvarez Arevalo M."/>
            <person name="Sterndorff E.B."/>
            <person name="Faurdal D."/>
            <person name="Vuksanovic O."/>
            <person name="Mourched A.-S."/>
            <person name="Charusanti P."/>
            <person name="Shaw S."/>
            <person name="Blin K."/>
            <person name="Weber T."/>
        </authorList>
    </citation>
    <scope>NUCLEOTIDE SEQUENCE</scope>
    <source>
        <strain evidence="2">NBC_00302</strain>
    </source>
</reference>
<gene>
    <name evidence="2" type="ORF">OHT53_29220</name>
</gene>
<evidence type="ECO:0000313" key="2">
    <source>
        <dbReference type="EMBL" id="WUN89875.1"/>
    </source>
</evidence>
<dbReference type="Proteomes" id="UP001432071">
    <property type="component" value="Chromosome"/>
</dbReference>
<name>A0ABZ1R5A4_9ACTN</name>
<dbReference type="RefSeq" id="WP_328736621.1">
    <property type="nucleotide sequence ID" value="NZ_CP108038.1"/>
</dbReference>
<organism evidence="2 3">
    <name type="scientific">Streptomyces bobili</name>
    <dbReference type="NCBI Taxonomy" id="67280"/>
    <lineage>
        <taxon>Bacteria</taxon>
        <taxon>Bacillati</taxon>
        <taxon>Actinomycetota</taxon>
        <taxon>Actinomycetes</taxon>
        <taxon>Kitasatosporales</taxon>
        <taxon>Streptomycetaceae</taxon>
        <taxon>Streptomyces</taxon>
    </lineage>
</organism>
<protein>
    <submittedName>
        <fullName evidence="2">Uncharacterized protein</fullName>
    </submittedName>
</protein>
<feature type="region of interest" description="Disordered" evidence="1">
    <location>
        <begin position="175"/>
        <end position="195"/>
    </location>
</feature>
<dbReference type="GeneID" id="93765148"/>
<keyword evidence="3" id="KW-1185">Reference proteome</keyword>
<evidence type="ECO:0000256" key="1">
    <source>
        <dbReference type="SAM" id="MobiDB-lite"/>
    </source>
</evidence>